<evidence type="ECO:0000256" key="1">
    <source>
        <dbReference type="SAM" id="SignalP"/>
    </source>
</evidence>
<proteinExistence type="predicted"/>
<dbReference type="EMBL" id="JARIHO010000053">
    <property type="protein sequence ID" value="KAJ7320802.1"/>
    <property type="molecule type" value="Genomic_DNA"/>
</dbReference>
<dbReference type="AlphaFoldDB" id="A0AAD7EGZ0"/>
<dbReference type="Proteomes" id="UP001218218">
    <property type="component" value="Unassembled WGS sequence"/>
</dbReference>
<gene>
    <name evidence="2" type="ORF">DFH08DRAFT_387488</name>
</gene>
<name>A0AAD7EGZ0_9AGAR</name>
<feature type="signal peptide" evidence="1">
    <location>
        <begin position="1"/>
        <end position="16"/>
    </location>
</feature>
<accession>A0AAD7EGZ0</accession>
<keyword evidence="1" id="KW-0732">Signal</keyword>
<evidence type="ECO:0000313" key="2">
    <source>
        <dbReference type="EMBL" id="KAJ7320802.1"/>
    </source>
</evidence>
<sequence>MKFFAAFVAFSSLVFAAPAANRALTSRQDLGVTVCVDANSQGPCTTFSVDSLDQCVPFPSDFDNDVSSLIPDAGLSCTIFVEPDCTGRSLGGIGSLGITDLNQISFDDVISSFKCGFVN</sequence>
<feature type="chain" id="PRO_5041967289" evidence="1">
    <location>
        <begin position="17"/>
        <end position="119"/>
    </location>
</feature>
<dbReference type="Gene3D" id="2.60.20.10">
    <property type="entry name" value="Crystallins"/>
    <property type="match status" value="1"/>
</dbReference>
<keyword evidence="3" id="KW-1185">Reference proteome</keyword>
<evidence type="ECO:0000313" key="3">
    <source>
        <dbReference type="Proteomes" id="UP001218218"/>
    </source>
</evidence>
<reference evidence="2" key="1">
    <citation type="submission" date="2023-03" db="EMBL/GenBank/DDBJ databases">
        <title>Massive genome expansion in bonnet fungi (Mycena s.s.) driven by repeated elements and novel gene families across ecological guilds.</title>
        <authorList>
            <consortium name="Lawrence Berkeley National Laboratory"/>
            <person name="Harder C.B."/>
            <person name="Miyauchi S."/>
            <person name="Viragh M."/>
            <person name="Kuo A."/>
            <person name="Thoen E."/>
            <person name="Andreopoulos B."/>
            <person name="Lu D."/>
            <person name="Skrede I."/>
            <person name="Drula E."/>
            <person name="Henrissat B."/>
            <person name="Morin E."/>
            <person name="Kohler A."/>
            <person name="Barry K."/>
            <person name="LaButti K."/>
            <person name="Morin E."/>
            <person name="Salamov A."/>
            <person name="Lipzen A."/>
            <person name="Mereny Z."/>
            <person name="Hegedus B."/>
            <person name="Baldrian P."/>
            <person name="Stursova M."/>
            <person name="Weitz H."/>
            <person name="Taylor A."/>
            <person name="Grigoriev I.V."/>
            <person name="Nagy L.G."/>
            <person name="Martin F."/>
            <person name="Kauserud H."/>
        </authorList>
    </citation>
    <scope>NUCLEOTIDE SEQUENCE</scope>
    <source>
        <strain evidence="2">CBHHK002</strain>
    </source>
</reference>
<organism evidence="2 3">
    <name type="scientific">Mycena albidolilacea</name>
    <dbReference type="NCBI Taxonomy" id="1033008"/>
    <lineage>
        <taxon>Eukaryota</taxon>
        <taxon>Fungi</taxon>
        <taxon>Dikarya</taxon>
        <taxon>Basidiomycota</taxon>
        <taxon>Agaricomycotina</taxon>
        <taxon>Agaricomycetes</taxon>
        <taxon>Agaricomycetidae</taxon>
        <taxon>Agaricales</taxon>
        <taxon>Marasmiineae</taxon>
        <taxon>Mycenaceae</taxon>
        <taxon>Mycena</taxon>
    </lineage>
</organism>
<comment type="caution">
    <text evidence="2">The sequence shown here is derived from an EMBL/GenBank/DDBJ whole genome shotgun (WGS) entry which is preliminary data.</text>
</comment>
<protein>
    <submittedName>
        <fullName evidence="2">Uncharacterized protein</fullName>
    </submittedName>
</protein>